<dbReference type="PIRSF" id="PIRSF000429">
    <property type="entry name" value="Ac-CoA_Ac_transf"/>
    <property type="match status" value="1"/>
</dbReference>
<dbReference type="PROSITE" id="PS00737">
    <property type="entry name" value="THIOLASE_2"/>
    <property type="match status" value="1"/>
</dbReference>
<dbReference type="InterPro" id="IPR020610">
    <property type="entry name" value="Thiolase_AS"/>
</dbReference>
<protein>
    <submittedName>
        <fullName evidence="6">Unannotated protein</fullName>
    </submittedName>
</protein>
<accession>A0A6J6UN24</accession>
<dbReference type="NCBIfam" id="TIGR01930">
    <property type="entry name" value="AcCoA-C-Actrans"/>
    <property type="match status" value="1"/>
</dbReference>
<dbReference type="InterPro" id="IPR020616">
    <property type="entry name" value="Thiolase_N"/>
</dbReference>
<dbReference type="PANTHER" id="PTHR18919:SF107">
    <property type="entry name" value="ACETYL-COA ACETYLTRANSFERASE, CYTOSOLIC"/>
    <property type="match status" value="1"/>
</dbReference>
<sequence>MASSFLYAGARTPFGRFGGALAGSRPDDLAASALSGALGKAPDLDLARVDDVVWGCANQAGEDNRNVGRMAVLLAGLPTSVPATTVNRLCGSSLDAAMQASRTIETGDADVVVAGGVESMTRAPWVLPKPDRAFPAGNTTAVSTTLGWRLVNDRMPAEWTVSLGEANEQLAQRFSISRERQDEFAARSHALAAQAWADGFYDDLVVPVPGVELARDESIRDGSTPDKLAGLKPSFRPADQSGTITAGNASPLNDGAAAVLLGSESAAGLLGRDPVARIAGRGAHALDPQDFGYAPVEAAHAALARAGIGWSDVAAVELNEAFAVQSLACVDAWGVDPGIVNARGGAIAIGHPLGASGARVLATLAQRLADSGERWGVAAICIGVGQGLAVVLENVTSGVRS</sequence>
<dbReference type="PANTHER" id="PTHR18919">
    <property type="entry name" value="ACETYL-COA C-ACYLTRANSFERASE"/>
    <property type="match status" value="1"/>
</dbReference>
<dbReference type="InterPro" id="IPR016039">
    <property type="entry name" value="Thiolase-like"/>
</dbReference>
<keyword evidence="2" id="KW-0808">Transferase</keyword>
<reference evidence="6" key="1">
    <citation type="submission" date="2020-05" db="EMBL/GenBank/DDBJ databases">
        <authorList>
            <person name="Chiriac C."/>
            <person name="Salcher M."/>
            <person name="Ghai R."/>
            <person name="Kavagutti S V."/>
        </authorList>
    </citation>
    <scope>NUCLEOTIDE SEQUENCE</scope>
</reference>
<dbReference type="CDD" id="cd00751">
    <property type="entry name" value="thiolase"/>
    <property type="match status" value="1"/>
</dbReference>
<feature type="domain" description="Thiolase C-terminal" evidence="5">
    <location>
        <begin position="274"/>
        <end position="393"/>
    </location>
</feature>
<dbReference type="AlphaFoldDB" id="A0A6J6UN24"/>
<dbReference type="Pfam" id="PF02803">
    <property type="entry name" value="Thiolase_C"/>
    <property type="match status" value="1"/>
</dbReference>
<dbReference type="SUPFAM" id="SSF53901">
    <property type="entry name" value="Thiolase-like"/>
    <property type="match status" value="2"/>
</dbReference>
<organism evidence="6">
    <name type="scientific">freshwater metagenome</name>
    <dbReference type="NCBI Taxonomy" id="449393"/>
    <lineage>
        <taxon>unclassified sequences</taxon>
        <taxon>metagenomes</taxon>
        <taxon>ecological metagenomes</taxon>
    </lineage>
</organism>
<dbReference type="PROSITE" id="PS00099">
    <property type="entry name" value="THIOLASE_3"/>
    <property type="match status" value="1"/>
</dbReference>
<evidence type="ECO:0000256" key="1">
    <source>
        <dbReference type="ARBA" id="ARBA00010982"/>
    </source>
</evidence>
<dbReference type="Gene3D" id="3.40.47.10">
    <property type="match status" value="1"/>
</dbReference>
<evidence type="ECO:0000259" key="4">
    <source>
        <dbReference type="Pfam" id="PF00108"/>
    </source>
</evidence>
<gene>
    <name evidence="6" type="ORF">UFOPK2761_02564</name>
</gene>
<dbReference type="InterPro" id="IPR002155">
    <property type="entry name" value="Thiolase"/>
</dbReference>
<dbReference type="InterPro" id="IPR020613">
    <property type="entry name" value="Thiolase_CS"/>
</dbReference>
<feature type="domain" description="Thiolase N-terminal" evidence="4">
    <location>
        <begin position="8"/>
        <end position="265"/>
    </location>
</feature>
<proteinExistence type="inferred from homology"/>
<dbReference type="EMBL" id="CAEZYQ010000023">
    <property type="protein sequence ID" value="CAB4759939.1"/>
    <property type="molecule type" value="Genomic_DNA"/>
</dbReference>
<evidence type="ECO:0000313" key="6">
    <source>
        <dbReference type="EMBL" id="CAB4759939.1"/>
    </source>
</evidence>
<keyword evidence="3" id="KW-0012">Acyltransferase</keyword>
<dbReference type="Pfam" id="PF00108">
    <property type="entry name" value="Thiolase_N"/>
    <property type="match status" value="1"/>
</dbReference>
<dbReference type="InterPro" id="IPR020617">
    <property type="entry name" value="Thiolase_C"/>
</dbReference>
<name>A0A6J6UN24_9ZZZZ</name>
<evidence type="ECO:0000256" key="2">
    <source>
        <dbReference type="ARBA" id="ARBA00022679"/>
    </source>
</evidence>
<evidence type="ECO:0000256" key="3">
    <source>
        <dbReference type="ARBA" id="ARBA00023315"/>
    </source>
</evidence>
<evidence type="ECO:0000259" key="5">
    <source>
        <dbReference type="Pfam" id="PF02803"/>
    </source>
</evidence>
<dbReference type="GO" id="GO:0016747">
    <property type="term" value="F:acyltransferase activity, transferring groups other than amino-acyl groups"/>
    <property type="evidence" value="ECO:0007669"/>
    <property type="project" value="InterPro"/>
</dbReference>
<comment type="similarity">
    <text evidence="1">Belongs to the thiolase-like superfamily. Thiolase family.</text>
</comment>
<dbReference type="FunFam" id="3.40.47.10:FF:000010">
    <property type="entry name" value="Acetyl-CoA acetyltransferase (Thiolase)"/>
    <property type="match status" value="1"/>
</dbReference>